<dbReference type="InterPro" id="IPR000182">
    <property type="entry name" value="GNAT_dom"/>
</dbReference>
<dbReference type="PROSITE" id="PS51186">
    <property type="entry name" value="GNAT"/>
    <property type="match status" value="1"/>
</dbReference>
<sequence>MLKTFETNRLILRERTLEDIESCIEMDRDPEVVKYIPEIANLVVGSSTNEEEHRKFVKERIITEYPKGMGYWTIEKKGENKDFIGWIMLIPINMVGPEIEVGWRLRRKYWGKGYATEAANEILRYAFDILKIKELVADIHHLNKGSRRVAEKIGLINKDMLKNNTNNHIRYSICKD</sequence>
<evidence type="ECO:0000259" key="1">
    <source>
        <dbReference type="PROSITE" id="PS51186"/>
    </source>
</evidence>
<dbReference type="EC" id="2.3.-.-" evidence="2"/>
<evidence type="ECO:0000313" key="3">
    <source>
        <dbReference type="Proteomes" id="UP001597383"/>
    </source>
</evidence>
<organism evidence="2 3">
    <name type="scientific">Ornithinibacillus salinisoli</name>
    <dbReference type="NCBI Taxonomy" id="1848459"/>
    <lineage>
        <taxon>Bacteria</taxon>
        <taxon>Bacillati</taxon>
        <taxon>Bacillota</taxon>
        <taxon>Bacilli</taxon>
        <taxon>Bacillales</taxon>
        <taxon>Bacillaceae</taxon>
        <taxon>Ornithinibacillus</taxon>
    </lineage>
</organism>
<dbReference type="GO" id="GO:0016746">
    <property type="term" value="F:acyltransferase activity"/>
    <property type="evidence" value="ECO:0007669"/>
    <property type="project" value="UniProtKB-KW"/>
</dbReference>
<dbReference type="InterPro" id="IPR016181">
    <property type="entry name" value="Acyl_CoA_acyltransferase"/>
</dbReference>
<comment type="caution">
    <text evidence="2">The sequence shown here is derived from an EMBL/GenBank/DDBJ whole genome shotgun (WGS) entry which is preliminary data.</text>
</comment>
<gene>
    <name evidence="2" type="ORF">ACFSJF_12395</name>
</gene>
<keyword evidence="2" id="KW-0012">Acyltransferase</keyword>
<keyword evidence="2" id="KW-0808">Transferase</keyword>
<dbReference type="Proteomes" id="UP001597383">
    <property type="component" value="Unassembled WGS sequence"/>
</dbReference>
<protein>
    <submittedName>
        <fullName evidence="2">GNAT family N-acetyltransferase</fullName>
        <ecNumber evidence="2">2.3.-.-</ecNumber>
    </submittedName>
</protein>
<feature type="domain" description="N-acetyltransferase" evidence="1">
    <location>
        <begin position="10"/>
        <end position="176"/>
    </location>
</feature>
<dbReference type="PANTHER" id="PTHR43792:SF1">
    <property type="entry name" value="N-ACETYLTRANSFERASE DOMAIN-CONTAINING PROTEIN"/>
    <property type="match status" value="1"/>
</dbReference>
<dbReference type="InterPro" id="IPR051531">
    <property type="entry name" value="N-acetyltransferase"/>
</dbReference>
<name>A0ABW4W3E4_9BACI</name>
<accession>A0ABW4W3E4</accession>
<dbReference type="PANTHER" id="PTHR43792">
    <property type="entry name" value="GNAT FAMILY, PUTATIVE (AFU_ORTHOLOGUE AFUA_3G00765)-RELATED-RELATED"/>
    <property type="match status" value="1"/>
</dbReference>
<dbReference type="Pfam" id="PF13302">
    <property type="entry name" value="Acetyltransf_3"/>
    <property type="match status" value="1"/>
</dbReference>
<dbReference type="EMBL" id="JBHUHQ010000016">
    <property type="protein sequence ID" value="MFD2045072.1"/>
    <property type="molecule type" value="Genomic_DNA"/>
</dbReference>
<proteinExistence type="predicted"/>
<keyword evidence="3" id="KW-1185">Reference proteome</keyword>
<dbReference type="Gene3D" id="3.40.630.30">
    <property type="match status" value="1"/>
</dbReference>
<dbReference type="RefSeq" id="WP_377557685.1">
    <property type="nucleotide sequence ID" value="NZ_JBHUHQ010000016.1"/>
</dbReference>
<reference evidence="3" key="1">
    <citation type="journal article" date="2019" name="Int. J. Syst. Evol. Microbiol.">
        <title>The Global Catalogue of Microorganisms (GCM) 10K type strain sequencing project: providing services to taxonomists for standard genome sequencing and annotation.</title>
        <authorList>
            <consortium name="The Broad Institute Genomics Platform"/>
            <consortium name="The Broad Institute Genome Sequencing Center for Infectious Disease"/>
            <person name="Wu L."/>
            <person name="Ma J."/>
        </authorList>
    </citation>
    <scope>NUCLEOTIDE SEQUENCE [LARGE SCALE GENOMIC DNA]</scope>
    <source>
        <strain evidence="3">R28</strain>
    </source>
</reference>
<evidence type="ECO:0000313" key="2">
    <source>
        <dbReference type="EMBL" id="MFD2045072.1"/>
    </source>
</evidence>
<dbReference type="SUPFAM" id="SSF55729">
    <property type="entry name" value="Acyl-CoA N-acyltransferases (Nat)"/>
    <property type="match status" value="1"/>
</dbReference>